<evidence type="ECO:0000256" key="1">
    <source>
        <dbReference type="ARBA" id="ARBA00004683"/>
    </source>
</evidence>
<evidence type="ECO:0000256" key="3">
    <source>
        <dbReference type="ARBA" id="ARBA00022752"/>
    </source>
</evidence>
<proteinExistence type="predicted"/>
<dbReference type="Proteomes" id="UP000050360">
    <property type="component" value="Unassembled WGS sequence"/>
</dbReference>
<dbReference type="GO" id="GO:0042619">
    <property type="term" value="P:poly-hydroxybutyrate biosynthetic process"/>
    <property type="evidence" value="ECO:0007669"/>
    <property type="project" value="UniProtKB-KW"/>
</dbReference>
<dbReference type="UniPathway" id="UPA00917"/>
<dbReference type="Pfam" id="PF09712">
    <property type="entry name" value="PHA_synth_III_E"/>
    <property type="match status" value="1"/>
</dbReference>
<sequence length="370" mass="43172">MVKESEEKLTKEIKEIKGVHEVKNAINLWVDNSNEFLKLWSDSSLKLYKPFIEFIGDKSLRMADVSMSASPIKYKEFYEEWIKTYNNTFGKVFPAEISSPREELESFVKYADESSKVYMSWIEEFGENSKKTAQVLNNGGDPAQYKERYDSWIKAYEKVIDDINEHPAIKYQRDVFGRYTGIPDFYSESMAKMAKQIKEVYSKLYAPSDDSIKKFSDELAKLSKGEVSPETYKNFYDLWVNTYTETSSKMFDPRTMKPSKELLDTLKESTDISINLLKSWTEALEKISEKMKDQSKLTSDPENFKEFYNLWIKMYEQTSKDIFEGVPVVGPLKEMMEPVKSAYQIYSNTSIKMSKMWMDSFSRMASAPKV</sequence>
<dbReference type="InterPro" id="IPR010123">
    <property type="entry name" value="PHA_synth_III_E"/>
</dbReference>
<name>A0A0P8CFE4_9EURY</name>
<evidence type="ECO:0000256" key="2">
    <source>
        <dbReference type="ARBA" id="ARBA00019066"/>
    </source>
</evidence>
<dbReference type="EMBL" id="LKCM01000397">
    <property type="protein sequence ID" value="KPQ41253.1"/>
    <property type="molecule type" value="Genomic_DNA"/>
</dbReference>
<reference evidence="4 5" key="1">
    <citation type="submission" date="2015-09" db="EMBL/GenBank/DDBJ databases">
        <title>A metagenomics-based metabolic model of nitrate-dependent anaerobic oxidation of methane by Methanoperedens-like archaea.</title>
        <authorList>
            <person name="Arshad A."/>
            <person name="Speth D.R."/>
            <person name="De Graaf R.M."/>
            <person name="Op Den Camp H.J."/>
            <person name="Jetten M.S."/>
            <person name="Welte C.U."/>
        </authorList>
    </citation>
    <scope>NUCLEOTIDE SEQUENCE [LARGE SCALE GENOMIC DNA]</scope>
</reference>
<evidence type="ECO:0000313" key="4">
    <source>
        <dbReference type="EMBL" id="KPQ41253.1"/>
    </source>
</evidence>
<comment type="pathway">
    <text evidence="1">Biopolymer metabolism; poly-(R)-3-hydroxybutanoate biosynthesis.</text>
</comment>
<protein>
    <recommendedName>
        <fullName evidence="2">Poly(3-hydroxyalkanoate) polymerase subunit PhaE</fullName>
    </recommendedName>
</protein>
<evidence type="ECO:0000313" key="5">
    <source>
        <dbReference type="Proteomes" id="UP000050360"/>
    </source>
</evidence>
<comment type="caution">
    <text evidence="4">The sequence shown here is derived from an EMBL/GenBank/DDBJ whole genome shotgun (WGS) entry which is preliminary data.</text>
</comment>
<gene>
    <name evidence="4" type="ORF">MPEBLZ_04193</name>
</gene>
<keyword evidence="3" id="KW-0583">PHB biosynthesis</keyword>
<dbReference type="AlphaFoldDB" id="A0A0P8CFE4"/>
<organism evidence="4 5">
    <name type="scientific">Candidatus Methanoperedens nitratireducens</name>
    <dbReference type="NCBI Taxonomy" id="1392998"/>
    <lineage>
        <taxon>Archaea</taxon>
        <taxon>Methanobacteriati</taxon>
        <taxon>Methanobacteriota</taxon>
        <taxon>Stenosarchaea group</taxon>
        <taxon>Methanomicrobia</taxon>
        <taxon>Methanosarcinales</taxon>
        <taxon>ANME-2 cluster</taxon>
        <taxon>Candidatus Methanoperedentaceae</taxon>
        <taxon>Candidatus Methanoperedens</taxon>
    </lineage>
</organism>
<accession>A0A0P8CFE4</accession>